<evidence type="ECO:0000256" key="1">
    <source>
        <dbReference type="SAM" id="Phobius"/>
    </source>
</evidence>
<dbReference type="Proteomes" id="UP000652761">
    <property type="component" value="Unassembled WGS sequence"/>
</dbReference>
<sequence>MRFLRNSPETEKSTSDRALEGVVASAHVYIVALVRGVVASAHANMNLFLDEVSTLHEPSK</sequence>
<keyword evidence="1" id="KW-0812">Transmembrane</keyword>
<evidence type="ECO:0000313" key="3">
    <source>
        <dbReference type="Proteomes" id="UP000652761"/>
    </source>
</evidence>
<gene>
    <name evidence="2" type="ORF">Taro_038490</name>
</gene>
<keyword evidence="3" id="KW-1185">Reference proteome</keyword>
<proteinExistence type="predicted"/>
<name>A0A843WE12_COLES</name>
<accession>A0A843WE12</accession>
<protein>
    <submittedName>
        <fullName evidence="2">Uncharacterized protein</fullName>
    </submittedName>
</protein>
<keyword evidence="1" id="KW-1133">Transmembrane helix</keyword>
<dbReference type="EMBL" id="NMUH01003457">
    <property type="protein sequence ID" value="MQM05677.1"/>
    <property type="molecule type" value="Genomic_DNA"/>
</dbReference>
<feature type="transmembrane region" description="Helical" evidence="1">
    <location>
        <begin position="21"/>
        <end position="43"/>
    </location>
</feature>
<keyword evidence="1" id="KW-0472">Membrane</keyword>
<evidence type="ECO:0000313" key="2">
    <source>
        <dbReference type="EMBL" id="MQM05677.1"/>
    </source>
</evidence>
<organism evidence="2 3">
    <name type="scientific">Colocasia esculenta</name>
    <name type="common">Wild taro</name>
    <name type="synonym">Arum esculentum</name>
    <dbReference type="NCBI Taxonomy" id="4460"/>
    <lineage>
        <taxon>Eukaryota</taxon>
        <taxon>Viridiplantae</taxon>
        <taxon>Streptophyta</taxon>
        <taxon>Embryophyta</taxon>
        <taxon>Tracheophyta</taxon>
        <taxon>Spermatophyta</taxon>
        <taxon>Magnoliopsida</taxon>
        <taxon>Liliopsida</taxon>
        <taxon>Araceae</taxon>
        <taxon>Aroideae</taxon>
        <taxon>Colocasieae</taxon>
        <taxon>Colocasia</taxon>
    </lineage>
</organism>
<comment type="caution">
    <text evidence="2">The sequence shown here is derived from an EMBL/GenBank/DDBJ whole genome shotgun (WGS) entry which is preliminary data.</text>
</comment>
<reference evidence="2" key="1">
    <citation type="submission" date="2017-07" db="EMBL/GenBank/DDBJ databases">
        <title>Taro Niue Genome Assembly and Annotation.</title>
        <authorList>
            <person name="Atibalentja N."/>
            <person name="Keating K."/>
            <person name="Fields C.J."/>
        </authorList>
    </citation>
    <scope>NUCLEOTIDE SEQUENCE</scope>
    <source>
        <strain evidence="2">Niue_2</strain>
        <tissue evidence="2">Leaf</tissue>
    </source>
</reference>
<dbReference type="AlphaFoldDB" id="A0A843WE12"/>